<organism evidence="2 3">
    <name type="scientific">Blastochloris viridis</name>
    <name type="common">Rhodopseudomonas viridis</name>
    <dbReference type="NCBI Taxonomy" id="1079"/>
    <lineage>
        <taxon>Bacteria</taxon>
        <taxon>Pseudomonadati</taxon>
        <taxon>Pseudomonadota</taxon>
        <taxon>Alphaproteobacteria</taxon>
        <taxon>Hyphomicrobiales</taxon>
        <taxon>Blastochloridaceae</taxon>
        <taxon>Blastochloris</taxon>
    </lineage>
</organism>
<keyword evidence="1" id="KW-1133">Transmembrane helix</keyword>
<evidence type="ECO:0000313" key="3">
    <source>
        <dbReference type="Proteomes" id="UP000320948"/>
    </source>
</evidence>
<accession>A0A6N4RBI4</accession>
<feature type="transmembrane region" description="Helical" evidence="1">
    <location>
        <begin position="73"/>
        <end position="94"/>
    </location>
</feature>
<evidence type="ECO:0000313" key="2">
    <source>
        <dbReference type="EMBL" id="TKW60420.1"/>
    </source>
</evidence>
<dbReference type="AlphaFoldDB" id="A0A6N4RBI4"/>
<gene>
    <name evidence="2" type="ORF">DI628_05770</name>
</gene>
<sequence length="203" mass="22672">MQETFDITPAQPNVYVTHLKDTFTSQKPKMFKLMCEHDTEMNATALSNMKAFSFLAITVGVILALLIDSDDVTIYNGLQALVVVILIGIAGWISSRSSNTRNLRLAITQSWIEGTIQAALPTLAKPAQLTESYERQYKLYQADVNRLTTVLHTKAEELARKGPLAQFPQEMERFITQNPDIEAYITACYTHAEILGVRAPVHA</sequence>
<comment type="caution">
    <text evidence="2">The sequence shown here is derived from an EMBL/GenBank/DDBJ whole genome shotgun (WGS) entry which is preliminary data.</text>
</comment>
<keyword evidence="1" id="KW-0812">Transmembrane</keyword>
<keyword evidence="1" id="KW-0472">Membrane</keyword>
<evidence type="ECO:0000256" key="1">
    <source>
        <dbReference type="SAM" id="Phobius"/>
    </source>
</evidence>
<reference evidence="2 3" key="1">
    <citation type="journal article" date="2017" name="Nat. Commun.">
        <title>In situ click chemistry generation of cyclooxygenase-2 inhibitors.</title>
        <authorList>
            <person name="Bhardwaj A."/>
            <person name="Kaur J."/>
            <person name="Wuest M."/>
            <person name="Wuest F."/>
        </authorList>
    </citation>
    <scope>NUCLEOTIDE SEQUENCE [LARGE SCALE GENOMIC DNA]</scope>
    <source>
        <strain evidence="2">S2_018_000_R2_106</strain>
    </source>
</reference>
<protein>
    <submittedName>
        <fullName evidence="2">Uncharacterized protein</fullName>
    </submittedName>
</protein>
<name>A0A6N4RBI4_BLAVI</name>
<dbReference type="EMBL" id="VAFM01000002">
    <property type="protein sequence ID" value="TKW60420.1"/>
    <property type="molecule type" value="Genomic_DNA"/>
</dbReference>
<feature type="transmembrane region" description="Helical" evidence="1">
    <location>
        <begin position="51"/>
        <end position="67"/>
    </location>
</feature>
<dbReference type="Proteomes" id="UP000320948">
    <property type="component" value="Unassembled WGS sequence"/>
</dbReference>
<proteinExistence type="predicted"/>